<keyword evidence="1" id="KW-1133">Transmembrane helix</keyword>
<organism evidence="2 3">
    <name type="scientific">Clostridium punense</name>
    <dbReference type="NCBI Taxonomy" id="1054297"/>
    <lineage>
        <taxon>Bacteria</taxon>
        <taxon>Bacillati</taxon>
        <taxon>Bacillota</taxon>
        <taxon>Clostridia</taxon>
        <taxon>Eubacteriales</taxon>
        <taxon>Clostridiaceae</taxon>
        <taxon>Clostridium</taxon>
    </lineage>
</organism>
<evidence type="ECO:0000313" key="2">
    <source>
        <dbReference type="EMBL" id="MBP2022693.1"/>
    </source>
</evidence>
<evidence type="ECO:0000313" key="3">
    <source>
        <dbReference type="Proteomes" id="UP001519308"/>
    </source>
</evidence>
<reference evidence="2 3" key="1">
    <citation type="submission" date="2021-03" db="EMBL/GenBank/DDBJ databases">
        <title>Genomic Encyclopedia of Type Strains, Phase IV (KMG-IV): sequencing the most valuable type-strain genomes for metagenomic binning, comparative biology and taxonomic classification.</title>
        <authorList>
            <person name="Goeker M."/>
        </authorList>
    </citation>
    <scope>NUCLEOTIDE SEQUENCE [LARGE SCALE GENOMIC DNA]</scope>
    <source>
        <strain evidence="2 3">DSM 28650</strain>
    </source>
</reference>
<dbReference type="InterPro" id="IPR009706">
    <property type="entry name" value="DUF1287"/>
</dbReference>
<comment type="caution">
    <text evidence="2">The sequence shown here is derived from an EMBL/GenBank/DDBJ whole genome shotgun (WGS) entry which is preliminary data.</text>
</comment>
<keyword evidence="3" id="KW-1185">Reference proteome</keyword>
<gene>
    <name evidence="2" type="ORF">J2Z44_002516</name>
</gene>
<evidence type="ECO:0000256" key="1">
    <source>
        <dbReference type="SAM" id="Phobius"/>
    </source>
</evidence>
<dbReference type="EMBL" id="JAGGLL010000019">
    <property type="protein sequence ID" value="MBP2022693.1"/>
    <property type="molecule type" value="Genomic_DNA"/>
</dbReference>
<dbReference type="Proteomes" id="UP001519308">
    <property type="component" value="Unassembled WGS sequence"/>
</dbReference>
<keyword evidence="1" id="KW-0812">Transmembrane</keyword>
<dbReference type="Pfam" id="PF06940">
    <property type="entry name" value="DUF1287"/>
    <property type="match status" value="1"/>
</dbReference>
<dbReference type="RefSeq" id="WP_021283501.1">
    <property type="nucleotide sequence ID" value="NZ_JAGGLL010000019.1"/>
</dbReference>
<feature type="transmembrane region" description="Helical" evidence="1">
    <location>
        <begin position="22"/>
        <end position="44"/>
    </location>
</feature>
<keyword evidence="1" id="KW-0472">Membrane</keyword>
<proteinExistence type="predicted"/>
<sequence>MGKYRGKYYVKRVSRDSAIKRVFKRIGILFFIAIFIFTTIFILVRPFRNFVIGRTGNTIWWLENELHIGKRVEVSEEYSKVDKNNNGIPDPLDIVQAARKEAENKTKYKDAYYVGGYPPEGEGVCTDVIWRGFEGINVNLKKLIDEDIKKNKDKYWRIDGKEDPNIDFRRVPNQLVFFQQHAISLTTEMKPNDPENLKEWQPGDIIVMLKPYEHVAIVSDKRNSKGVPYIIHNTTPSAAECPYIFQGVELVGHFRWKY</sequence>
<protein>
    <submittedName>
        <fullName evidence="2">Uncharacterized protein YijF (DUF1287 family)</fullName>
    </submittedName>
</protein>
<name>A0ABS4K4I4_9CLOT</name>
<accession>A0ABS4K4I4</accession>